<evidence type="ECO:0000256" key="1">
    <source>
        <dbReference type="ARBA" id="ARBA00004496"/>
    </source>
</evidence>
<evidence type="ECO:0000256" key="2">
    <source>
        <dbReference type="ARBA" id="ARBA00005908"/>
    </source>
</evidence>
<comment type="similarity">
    <text evidence="2 10">Belongs to the CheZ family.</text>
</comment>
<dbReference type="AlphaFoldDB" id="A0A1D8IPR5"/>
<evidence type="ECO:0000256" key="4">
    <source>
        <dbReference type="ARBA" id="ARBA00022490"/>
    </source>
</evidence>
<dbReference type="EMBL" id="CP017415">
    <property type="protein sequence ID" value="AOU98453.1"/>
    <property type="molecule type" value="Genomic_DNA"/>
</dbReference>
<accession>A0A1D8IPR5</accession>
<dbReference type="KEGG" id="aprs:BI364_11240"/>
<dbReference type="InterPro" id="IPR007439">
    <property type="entry name" value="Chemotax_Pase_CheZ"/>
</dbReference>
<evidence type="ECO:0000256" key="10">
    <source>
        <dbReference type="PIRNR" id="PIRNR002884"/>
    </source>
</evidence>
<evidence type="ECO:0000256" key="9">
    <source>
        <dbReference type="ARBA" id="ARBA00029599"/>
    </source>
</evidence>
<dbReference type="Gene3D" id="1.10.287.500">
    <property type="entry name" value="Helix hairpin bin"/>
    <property type="match status" value="1"/>
</dbReference>
<dbReference type="GO" id="GO:0050920">
    <property type="term" value="P:regulation of chemotaxis"/>
    <property type="evidence" value="ECO:0007669"/>
    <property type="project" value="InterPro"/>
</dbReference>
<dbReference type="GO" id="GO:0006935">
    <property type="term" value="P:chemotaxis"/>
    <property type="evidence" value="ECO:0007669"/>
    <property type="project" value="UniProtKB-KW"/>
</dbReference>
<keyword evidence="5 10" id="KW-0145">Chemotaxis</keyword>
<evidence type="ECO:0000313" key="13">
    <source>
        <dbReference type="Proteomes" id="UP000095401"/>
    </source>
</evidence>
<dbReference type="Pfam" id="PF04344">
    <property type="entry name" value="CheZ"/>
    <property type="match status" value="1"/>
</dbReference>
<dbReference type="GO" id="GO:0004721">
    <property type="term" value="F:phosphoprotein phosphatase activity"/>
    <property type="evidence" value="ECO:0007669"/>
    <property type="project" value="UniProtKB-KW"/>
</dbReference>
<dbReference type="GO" id="GO:0097588">
    <property type="term" value="P:archaeal or bacterial-type flagellum-dependent cell motility"/>
    <property type="evidence" value="ECO:0007669"/>
    <property type="project" value="UniProtKB-KW"/>
</dbReference>
<name>A0A1D8IPR5_9GAMM</name>
<protein>
    <recommendedName>
        <fullName evidence="3 10">Protein phosphatase CheZ</fullName>
        <ecNumber evidence="10">3.1.3.-</ecNumber>
    </recommendedName>
    <alternativeName>
        <fullName evidence="9 10">Chemotaxis protein CheZ</fullName>
    </alternativeName>
</protein>
<keyword evidence="4 10" id="KW-0963">Cytoplasm</keyword>
<evidence type="ECO:0000256" key="8">
    <source>
        <dbReference type="ARBA" id="ARBA00022912"/>
    </source>
</evidence>
<dbReference type="PANTHER" id="PTHR43693:SF1">
    <property type="entry name" value="PROTEIN PHOSPHATASE CHEZ"/>
    <property type="match status" value="1"/>
</dbReference>
<dbReference type="GO" id="GO:0009288">
    <property type="term" value="C:bacterial-type flagellum"/>
    <property type="evidence" value="ECO:0007669"/>
    <property type="project" value="InterPro"/>
</dbReference>
<comment type="function">
    <text evidence="10">Plays an important role in bacterial chemotaxis signal transduction pathway by accelerating the dephosphorylation of phosphorylated CheY (CheY-P).</text>
</comment>
<reference evidence="13" key="1">
    <citation type="submission" date="2016-09" db="EMBL/GenBank/DDBJ databases">
        <title>Acidihalobacter prosperus F5.</title>
        <authorList>
            <person name="Khaleque H.N."/>
            <person name="Ramsay J.P."/>
            <person name="Kaksonen A.H."/>
            <person name="Boxall N.J."/>
            <person name="Watkin E.L.J."/>
        </authorList>
    </citation>
    <scope>NUCLEOTIDE SEQUENCE [LARGE SCALE GENOMIC DNA]</scope>
    <source>
        <strain evidence="13">F5</strain>
    </source>
</reference>
<dbReference type="InterPro" id="IPR050992">
    <property type="entry name" value="CheZ_family_phosphatases"/>
</dbReference>
<dbReference type="RefSeq" id="WP_070078814.1">
    <property type="nucleotide sequence ID" value="NZ_CP017415.1"/>
</dbReference>
<evidence type="ECO:0000256" key="3">
    <source>
        <dbReference type="ARBA" id="ARBA00018484"/>
    </source>
</evidence>
<sequence>MDKNEDGKQGVPTGDDRLVLARLLVSALEAGDEGPVSDLLSSLGAQQDRSLFNELGRLTRDLHEALNSFRLDSRVAEITHEEIPNAKERLNYVVTLTEQAAHRTLNAIEDSMPRLTTLSHRAESLSEGWAKFKRRELSVEEFRELGGSLDAFLTEVKEEVSTVSSQLSDVMLAQDFQDLTGQVIRRVIELVQEVEEGLVGIVKVASERLVKLDGKRPAETVPEDASSGKGFGPAVPGVDKAGIVSGQDEVDDLLSSLGF</sequence>
<evidence type="ECO:0000256" key="7">
    <source>
        <dbReference type="ARBA" id="ARBA00022801"/>
    </source>
</evidence>
<comment type="subcellular location">
    <subcellularLocation>
        <location evidence="1 10">Cytoplasm</location>
    </subcellularLocation>
</comment>
<evidence type="ECO:0000256" key="11">
    <source>
        <dbReference type="PIRSR" id="PIRSR002884-1"/>
    </source>
</evidence>
<evidence type="ECO:0000313" key="12">
    <source>
        <dbReference type="EMBL" id="AOU98453.1"/>
    </source>
</evidence>
<dbReference type="Proteomes" id="UP000095401">
    <property type="component" value="Chromosome"/>
</dbReference>
<dbReference type="PIRSF" id="PIRSF002884">
    <property type="entry name" value="CheZ"/>
    <property type="match status" value="1"/>
</dbReference>
<keyword evidence="6 10" id="KW-0283">Flagellar rotation</keyword>
<proteinExistence type="inferred from homology"/>
<dbReference type="GO" id="GO:0005737">
    <property type="term" value="C:cytoplasm"/>
    <property type="evidence" value="ECO:0007669"/>
    <property type="project" value="UniProtKB-SubCell"/>
</dbReference>
<keyword evidence="13" id="KW-1185">Reference proteome</keyword>
<organism evidence="12 13">
    <name type="scientific">Acidihalobacter yilgarnensis</name>
    <dbReference type="NCBI Taxonomy" id="2819280"/>
    <lineage>
        <taxon>Bacteria</taxon>
        <taxon>Pseudomonadati</taxon>
        <taxon>Pseudomonadota</taxon>
        <taxon>Gammaproteobacteria</taxon>
        <taxon>Chromatiales</taxon>
        <taxon>Ectothiorhodospiraceae</taxon>
        <taxon>Acidihalobacter</taxon>
    </lineage>
</organism>
<keyword evidence="7 10" id="KW-0378">Hydrolase</keyword>
<dbReference type="EC" id="3.1.3.-" evidence="10"/>
<dbReference type="PANTHER" id="PTHR43693">
    <property type="entry name" value="PROTEIN PHOSPHATASE CHEZ"/>
    <property type="match status" value="1"/>
</dbReference>
<feature type="site" description="Enhances dephosphorylation of CheY-P" evidence="11">
    <location>
        <position position="182"/>
    </location>
</feature>
<keyword evidence="8 10" id="KW-0904">Protein phosphatase</keyword>
<evidence type="ECO:0000256" key="6">
    <source>
        <dbReference type="ARBA" id="ARBA00022779"/>
    </source>
</evidence>
<dbReference type="SUPFAM" id="SSF75708">
    <property type="entry name" value="Chemotaxis phosphatase CheZ"/>
    <property type="match status" value="1"/>
</dbReference>
<evidence type="ECO:0000256" key="5">
    <source>
        <dbReference type="ARBA" id="ARBA00022500"/>
    </source>
</evidence>
<gene>
    <name evidence="12" type="ORF">BI364_11240</name>
</gene>
<comment type="subunit">
    <text evidence="10">Homodimer.</text>
</comment>